<name>A0A6C0B8A0_9ZZZZ</name>
<keyword evidence="1" id="KW-0472">Membrane</keyword>
<dbReference type="EMBL" id="MN739097">
    <property type="protein sequence ID" value="QHS88467.1"/>
    <property type="molecule type" value="Genomic_DNA"/>
</dbReference>
<keyword evidence="1" id="KW-0812">Transmembrane</keyword>
<sequence length="87" mass="10420">MNFSHLYSPSFYDLCSPAFLYCIISIFYLIINNSTKFDIKYIIIKLFFILLWSVFLNILCSIGYEMIAWVLIIFPFFIQKVTNIDMY</sequence>
<evidence type="ECO:0000313" key="2">
    <source>
        <dbReference type="EMBL" id="QHS88467.1"/>
    </source>
</evidence>
<protein>
    <submittedName>
        <fullName evidence="2">Uncharacterized protein</fullName>
    </submittedName>
</protein>
<evidence type="ECO:0000256" key="1">
    <source>
        <dbReference type="SAM" id="Phobius"/>
    </source>
</evidence>
<reference evidence="2" key="1">
    <citation type="journal article" date="2020" name="Nature">
        <title>Giant virus diversity and host interactions through global metagenomics.</title>
        <authorList>
            <person name="Schulz F."/>
            <person name="Roux S."/>
            <person name="Paez-Espino D."/>
            <person name="Jungbluth S."/>
            <person name="Walsh D.A."/>
            <person name="Denef V.J."/>
            <person name="McMahon K.D."/>
            <person name="Konstantinidis K.T."/>
            <person name="Eloe-Fadrosh E.A."/>
            <person name="Kyrpides N.C."/>
            <person name="Woyke T."/>
        </authorList>
    </citation>
    <scope>NUCLEOTIDE SEQUENCE</scope>
    <source>
        <strain evidence="2">GVMAG-M-3300010158-55</strain>
    </source>
</reference>
<keyword evidence="1" id="KW-1133">Transmembrane helix</keyword>
<feature type="transmembrane region" description="Helical" evidence="1">
    <location>
        <begin position="47"/>
        <end position="78"/>
    </location>
</feature>
<feature type="transmembrane region" description="Helical" evidence="1">
    <location>
        <begin position="18"/>
        <end position="35"/>
    </location>
</feature>
<dbReference type="AlphaFoldDB" id="A0A6C0B8A0"/>
<accession>A0A6C0B8A0</accession>
<proteinExistence type="predicted"/>
<organism evidence="2">
    <name type="scientific">viral metagenome</name>
    <dbReference type="NCBI Taxonomy" id="1070528"/>
    <lineage>
        <taxon>unclassified sequences</taxon>
        <taxon>metagenomes</taxon>
        <taxon>organismal metagenomes</taxon>
    </lineage>
</organism>